<feature type="transmembrane region" description="Helical" evidence="1">
    <location>
        <begin position="210"/>
        <end position="230"/>
    </location>
</feature>
<feature type="transmembrane region" description="Helical" evidence="1">
    <location>
        <begin position="299"/>
        <end position="317"/>
    </location>
</feature>
<dbReference type="PANTHER" id="PTHR35337">
    <property type="entry name" value="SLR1478 PROTEIN"/>
    <property type="match status" value="1"/>
</dbReference>
<keyword evidence="1" id="KW-0812">Transmembrane</keyword>
<sequence length="358" mass="39234">MTTHDPLSLGNAPLSGQENNPIGIESYALKSERFREKRQADWTALETLLNKLESKGARALSKDDLINLPRLYRSTLSSLSVARATSLDQNVTAYLENLCTRAYYKLYGTQMGLGKRIISFISKDWPEAAQRLWKDTALSAFLIFVSTLAAFYMVQADSDWFYAFVDAGLAGDRTPAASTEALRATIYDKPENADGLGIFASYLFSNNSRVAIFAFALGFAFGIPTILFMLSTGFMVGGFLGLFASRDLGFEIGGWLIIHGSTEIFAIILAGGAGLHIGRAIAFPGILSRLQSASLAGRTSALLMVGVVIMLFFAGLLEGFARQLITSDILRYVIGISLLFFWLAYLYIPRAEDKSRVK</sequence>
<dbReference type="PANTHER" id="PTHR35337:SF1">
    <property type="entry name" value="SLR1478 PROTEIN"/>
    <property type="match status" value="1"/>
</dbReference>
<gene>
    <name evidence="2" type="ORF">DES40_1444</name>
</gene>
<keyword evidence="3" id="KW-1185">Reference proteome</keyword>
<dbReference type="InParanoid" id="A0A420WM73"/>
<dbReference type="RefSeq" id="WP_121100027.1">
    <property type="nucleotide sequence ID" value="NZ_RBII01000001.1"/>
</dbReference>
<comment type="caution">
    <text evidence="2">The sequence shown here is derived from an EMBL/GenBank/DDBJ whole genome shotgun (WGS) entry which is preliminary data.</text>
</comment>
<dbReference type="EMBL" id="RBII01000001">
    <property type="protein sequence ID" value="RKQ72107.1"/>
    <property type="molecule type" value="Genomic_DNA"/>
</dbReference>
<keyword evidence="1" id="KW-0472">Membrane</keyword>
<reference evidence="2 3" key="1">
    <citation type="submission" date="2018-10" db="EMBL/GenBank/DDBJ databases">
        <title>Genomic Encyclopedia of Type Strains, Phase IV (KMG-IV): sequencing the most valuable type-strain genomes for metagenomic binning, comparative biology and taxonomic classification.</title>
        <authorList>
            <person name="Goeker M."/>
        </authorList>
    </citation>
    <scope>NUCLEOTIDE SEQUENCE [LARGE SCALE GENOMIC DNA]</scope>
    <source>
        <strain evidence="2 3">DSM 22008</strain>
    </source>
</reference>
<proteinExistence type="predicted"/>
<name>A0A420WM73_9PROT</name>
<organism evidence="2 3">
    <name type="scientific">Litorimonas taeanensis</name>
    <dbReference type="NCBI Taxonomy" id="568099"/>
    <lineage>
        <taxon>Bacteria</taxon>
        <taxon>Pseudomonadati</taxon>
        <taxon>Pseudomonadota</taxon>
        <taxon>Alphaproteobacteria</taxon>
        <taxon>Maricaulales</taxon>
        <taxon>Robiginitomaculaceae</taxon>
    </lineage>
</organism>
<feature type="transmembrane region" description="Helical" evidence="1">
    <location>
        <begin position="329"/>
        <end position="348"/>
    </location>
</feature>
<keyword evidence="1" id="KW-1133">Transmembrane helix</keyword>
<dbReference type="AlphaFoldDB" id="A0A420WM73"/>
<feature type="transmembrane region" description="Helical" evidence="1">
    <location>
        <begin position="136"/>
        <end position="154"/>
    </location>
</feature>
<accession>A0A420WM73</accession>
<dbReference type="Pfam" id="PF01944">
    <property type="entry name" value="SpoIIM"/>
    <property type="match status" value="1"/>
</dbReference>
<dbReference type="OrthoDB" id="7699993at2"/>
<evidence type="ECO:0000313" key="2">
    <source>
        <dbReference type="EMBL" id="RKQ72107.1"/>
    </source>
</evidence>
<evidence type="ECO:0000313" key="3">
    <source>
        <dbReference type="Proteomes" id="UP000282211"/>
    </source>
</evidence>
<evidence type="ECO:0000256" key="1">
    <source>
        <dbReference type="SAM" id="Phobius"/>
    </source>
</evidence>
<dbReference type="Proteomes" id="UP000282211">
    <property type="component" value="Unassembled WGS sequence"/>
</dbReference>
<feature type="transmembrane region" description="Helical" evidence="1">
    <location>
        <begin position="264"/>
        <end position="287"/>
    </location>
</feature>
<protein>
    <submittedName>
        <fullName evidence="2">Putative membrane protein SpoIIM required for sporulation</fullName>
    </submittedName>
</protein>
<dbReference type="InterPro" id="IPR002798">
    <property type="entry name" value="SpoIIM-like"/>
</dbReference>